<proteinExistence type="predicted"/>
<organism evidence="3 4">
    <name type="scientific">Desulfonatronum thiosulfatophilum</name>
    <dbReference type="NCBI Taxonomy" id="617002"/>
    <lineage>
        <taxon>Bacteria</taxon>
        <taxon>Pseudomonadati</taxon>
        <taxon>Thermodesulfobacteriota</taxon>
        <taxon>Desulfovibrionia</taxon>
        <taxon>Desulfovibrionales</taxon>
        <taxon>Desulfonatronaceae</taxon>
        <taxon>Desulfonatronum</taxon>
    </lineage>
</organism>
<dbReference type="Proteomes" id="UP000198771">
    <property type="component" value="Unassembled WGS sequence"/>
</dbReference>
<keyword evidence="1" id="KW-0472">Membrane</keyword>
<feature type="transmembrane region" description="Helical" evidence="1">
    <location>
        <begin position="265"/>
        <end position="289"/>
    </location>
</feature>
<keyword evidence="1" id="KW-1133">Transmembrane helix</keyword>
<feature type="domain" description="G" evidence="2">
    <location>
        <begin position="44"/>
        <end position="151"/>
    </location>
</feature>
<accession>A0A1G6DQY3</accession>
<sequence length="407" mass="44383">MISNLISKLRRKLHVPIIDNGALDNGALDNALKKARETHPPPVVWLLGKTQSGKTSIIRSLTGSPDAEIGNGFQSCTRTSRFYDHPAEAPVVRFLDTQGLGEVRYDPSEDIAFAESQAHLVIAVIKVSDSLQNAVFDVLRAVRKRHPEWPVIVAQTCLHELYPPEFEHVMPYPFVKEGWERLVPTDLARALHFQRRELGRLPGNGAVFWIPVDLTLPEDDIAPADYGLNALWATIERASTMELEHRLRGDVDQADAFARAAHQQIVGYAMASATFGALPVVDLALVPALQMKMLHKLGTLANVNWDKRRVAEFMGLLGAGFLAGHGLRMVGRTMVKVVPVIGQTGGAAYGAAASAGITYALGKAGCAYLQRISKGLPVDADTVRTVFKDSLKSGKALATSFLKKDKK</sequence>
<gene>
    <name evidence="3" type="ORF">SAMN05660653_02329</name>
</gene>
<evidence type="ECO:0000259" key="2">
    <source>
        <dbReference type="Pfam" id="PF01926"/>
    </source>
</evidence>
<reference evidence="3 4" key="1">
    <citation type="submission" date="2016-10" db="EMBL/GenBank/DDBJ databases">
        <authorList>
            <person name="de Groot N.N."/>
        </authorList>
    </citation>
    <scope>NUCLEOTIDE SEQUENCE [LARGE SCALE GENOMIC DNA]</scope>
    <source>
        <strain evidence="3 4">ASO4-2</strain>
    </source>
</reference>
<dbReference type="InterPro" id="IPR027417">
    <property type="entry name" value="P-loop_NTPase"/>
</dbReference>
<feature type="transmembrane region" description="Helical" evidence="1">
    <location>
        <begin position="347"/>
        <end position="369"/>
    </location>
</feature>
<keyword evidence="4" id="KW-1185">Reference proteome</keyword>
<dbReference type="STRING" id="617002.SAMN05660653_02329"/>
<dbReference type="RefSeq" id="WP_092121775.1">
    <property type="nucleotide sequence ID" value="NZ_FMXO01000013.1"/>
</dbReference>
<dbReference type="Gene3D" id="3.40.50.300">
    <property type="entry name" value="P-loop containing nucleotide triphosphate hydrolases"/>
    <property type="match status" value="1"/>
</dbReference>
<dbReference type="CDD" id="cd00882">
    <property type="entry name" value="Ras_like_GTPase"/>
    <property type="match status" value="1"/>
</dbReference>
<dbReference type="GO" id="GO:0005525">
    <property type="term" value="F:GTP binding"/>
    <property type="evidence" value="ECO:0007669"/>
    <property type="project" value="InterPro"/>
</dbReference>
<dbReference type="SUPFAM" id="SSF52540">
    <property type="entry name" value="P-loop containing nucleoside triphosphate hydrolases"/>
    <property type="match status" value="1"/>
</dbReference>
<name>A0A1G6DQY3_9BACT</name>
<protein>
    <submittedName>
        <fullName evidence="3">Uncharacterized conserved protein, DUF697 family</fullName>
    </submittedName>
</protein>
<evidence type="ECO:0000313" key="4">
    <source>
        <dbReference type="Proteomes" id="UP000198771"/>
    </source>
</evidence>
<feature type="transmembrane region" description="Helical" evidence="1">
    <location>
        <begin position="310"/>
        <end position="327"/>
    </location>
</feature>
<dbReference type="InterPro" id="IPR006073">
    <property type="entry name" value="GTP-bd"/>
</dbReference>
<dbReference type="Pfam" id="PF01926">
    <property type="entry name" value="MMR_HSR1"/>
    <property type="match status" value="1"/>
</dbReference>
<dbReference type="OrthoDB" id="417988at2"/>
<keyword evidence="1" id="KW-0812">Transmembrane</keyword>
<evidence type="ECO:0000313" key="3">
    <source>
        <dbReference type="EMBL" id="SDB47526.1"/>
    </source>
</evidence>
<dbReference type="AlphaFoldDB" id="A0A1G6DQY3"/>
<dbReference type="EMBL" id="FMXO01000013">
    <property type="protein sequence ID" value="SDB47526.1"/>
    <property type="molecule type" value="Genomic_DNA"/>
</dbReference>
<evidence type="ECO:0000256" key="1">
    <source>
        <dbReference type="SAM" id="Phobius"/>
    </source>
</evidence>